<dbReference type="EMBL" id="FNGA01000001">
    <property type="protein sequence ID" value="SDK37728.1"/>
    <property type="molecule type" value="Genomic_DNA"/>
</dbReference>
<name>A0A1G9BDX9_9BACT</name>
<protein>
    <submittedName>
        <fullName evidence="2">Uncharacterized protein</fullName>
    </submittedName>
</protein>
<keyword evidence="1" id="KW-1133">Transmembrane helix</keyword>
<proteinExistence type="predicted"/>
<evidence type="ECO:0000256" key="1">
    <source>
        <dbReference type="SAM" id="Phobius"/>
    </source>
</evidence>
<feature type="transmembrane region" description="Helical" evidence="1">
    <location>
        <begin position="15"/>
        <end position="36"/>
    </location>
</feature>
<gene>
    <name evidence="2" type="ORF">SAMN05660337_0261</name>
</gene>
<dbReference type="Proteomes" id="UP000199053">
    <property type="component" value="Unassembled WGS sequence"/>
</dbReference>
<keyword evidence="1" id="KW-0812">Transmembrane</keyword>
<organism evidence="2 3">
    <name type="scientific">Maridesulfovibrio ferrireducens</name>
    <dbReference type="NCBI Taxonomy" id="246191"/>
    <lineage>
        <taxon>Bacteria</taxon>
        <taxon>Pseudomonadati</taxon>
        <taxon>Thermodesulfobacteriota</taxon>
        <taxon>Desulfovibrionia</taxon>
        <taxon>Desulfovibrionales</taxon>
        <taxon>Desulfovibrionaceae</taxon>
        <taxon>Maridesulfovibrio</taxon>
    </lineage>
</organism>
<evidence type="ECO:0000313" key="2">
    <source>
        <dbReference type="EMBL" id="SDK37728.1"/>
    </source>
</evidence>
<keyword evidence="1" id="KW-0472">Membrane</keyword>
<sequence length="303" mass="35325">MNIPSIKEFIKSKKVVLAVIAGVIALIAIIFCVITVQNNFAEERARIAEQNRIEQERILTELQNKAREKVVFSMKRLIETGHAETALTVAEKNKDLMNDELQALIHLATEKDLLFRIENTSKWNYSELAKYYSQLASLEPENSRYIKELKGYDRKLQRKLERKLYARAQTLPMRDYKANMDIYAELMQLNPGEGLYQSKYDRYKSMYDAFMKDLEKFGEKPERTSGDGYYIEVKKYLKENSEFPETLQMERCTDCYFTDNGWLVGCNYSEQNEIGSRISEFLWFTISNSTVQKVEASGAYTVN</sequence>
<accession>A0A1G9BDX9</accession>
<evidence type="ECO:0000313" key="3">
    <source>
        <dbReference type="Proteomes" id="UP000199053"/>
    </source>
</evidence>
<reference evidence="3" key="1">
    <citation type="submission" date="2016-10" db="EMBL/GenBank/DDBJ databases">
        <authorList>
            <person name="Varghese N."/>
            <person name="Submissions S."/>
        </authorList>
    </citation>
    <scope>NUCLEOTIDE SEQUENCE [LARGE SCALE GENOMIC DNA]</scope>
    <source>
        <strain evidence="3">DSM 16995</strain>
    </source>
</reference>
<keyword evidence="3" id="KW-1185">Reference proteome</keyword>
<dbReference type="OrthoDB" id="5447463at2"/>
<dbReference type="AlphaFoldDB" id="A0A1G9BDX9"/>